<gene>
    <name evidence="2" type="ORF">EI97DRAFT_440129</name>
</gene>
<keyword evidence="3" id="KW-1185">Reference proteome</keyword>
<feature type="region of interest" description="Disordered" evidence="1">
    <location>
        <begin position="102"/>
        <end position="173"/>
    </location>
</feature>
<evidence type="ECO:0000256" key="1">
    <source>
        <dbReference type="SAM" id="MobiDB-lite"/>
    </source>
</evidence>
<accession>A0A6A6JPJ4</accession>
<protein>
    <submittedName>
        <fullName evidence="2">Uncharacterized protein</fullName>
    </submittedName>
</protein>
<dbReference type="AlphaFoldDB" id="A0A6A6JPJ4"/>
<reference evidence="2" key="1">
    <citation type="journal article" date="2020" name="Stud. Mycol.">
        <title>101 Dothideomycetes genomes: a test case for predicting lifestyles and emergence of pathogens.</title>
        <authorList>
            <person name="Haridas S."/>
            <person name="Albert R."/>
            <person name="Binder M."/>
            <person name="Bloem J."/>
            <person name="Labutti K."/>
            <person name="Salamov A."/>
            <person name="Andreopoulos B."/>
            <person name="Baker S."/>
            <person name="Barry K."/>
            <person name="Bills G."/>
            <person name="Bluhm B."/>
            <person name="Cannon C."/>
            <person name="Castanera R."/>
            <person name="Culley D."/>
            <person name="Daum C."/>
            <person name="Ezra D."/>
            <person name="Gonzalez J."/>
            <person name="Henrissat B."/>
            <person name="Kuo A."/>
            <person name="Liang C."/>
            <person name="Lipzen A."/>
            <person name="Lutzoni F."/>
            <person name="Magnuson J."/>
            <person name="Mondo S."/>
            <person name="Nolan M."/>
            <person name="Ohm R."/>
            <person name="Pangilinan J."/>
            <person name="Park H.-J."/>
            <person name="Ramirez L."/>
            <person name="Alfaro M."/>
            <person name="Sun H."/>
            <person name="Tritt A."/>
            <person name="Yoshinaga Y."/>
            <person name="Zwiers L.-H."/>
            <person name="Turgeon B."/>
            <person name="Goodwin S."/>
            <person name="Spatafora J."/>
            <person name="Crous P."/>
            <person name="Grigoriev I."/>
        </authorList>
    </citation>
    <scope>NUCLEOTIDE SEQUENCE</scope>
    <source>
        <strain evidence="2">CBS 379.55</strain>
    </source>
</reference>
<dbReference type="Proteomes" id="UP000800097">
    <property type="component" value="Unassembled WGS sequence"/>
</dbReference>
<dbReference type="GeneID" id="54552779"/>
<dbReference type="EMBL" id="ML986487">
    <property type="protein sequence ID" value="KAF2278570.1"/>
    <property type="molecule type" value="Genomic_DNA"/>
</dbReference>
<evidence type="ECO:0000313" key="2">
    <source>
        <dbReference type="EMBL" id="KAF2278570.1"/>
    </source>
</evidence>
<sequence>MPLDWWWQGYGICANLPSSLRNTLTAFQRSSWPRAKESLARHVAKPPTNGFGCLGTGVFESLQGSSGLLDNSQARSSATHLETDHGEDCCLRMRLLVTGRTATGMGGMQAKRTDMKRRKTHDDGWVSSGELEAQESQSDDHTLTSNPPGLPTRTEMSSGFNWTAGYGDRRREE</sequence>
<proteinExistence type="predicted"/>
<organism evidence="2 3">
    <name type="scientific">Westerdykella ornata</name>
    <dbReference type="NCBI Taxonomy" id="318751"/>
    <lineage>
        <taxon>Eukaryota</taxon>
        <taxon>Fungi</taxon>
        <taxon>Dikarya</taxon>
        <taxon>Ascomycota</taxon>
        <taxon>Pezizomycotina</taxon>
        <taxon>Dothideomycetes</taxon>
        <taxon>Pleosporomycetidae</taxon>
        <taxon>Pleosporales</taxon>
        <taxon>Sporormiaceae</taxon>
        <taxon>Westerdykella</taxon>
    </lineage>
</organism>
<dbReference type="RefSeq" id="XP_033656109.1">
    <property type="nucleotide sequence ID" value="XM_033799604.1"/>
</dbReference>
<name>A0A6A6JPJ4_WESOR</name>
<evidence type="ECO:0000313" key="3">
    <source>
        <dbReference type="Proteomes" id="UP000800097"/>
    </source>
</evidence>